<organism evidence="2 3">
    <name type="scientific">Rubinisphaera brasiliensis (strain ATCC 49424 / DSM 5305 / JCM 21570 / IAM 15109 / NBRC 103401 / IFAM 1448)</name>
    <name type="common">Planctomyces brasiliensis</name>
    <dbReference type="NCBI Taxonomy" id="756272"/>
    <lineage>
        <taxon>Bacteria</taxon>
        <taxon>Pseudomonadati</taxon>
        <taxon>Planctomycetota</taxon>
        <taxon>Planctomycetia</taxon>
        <taxon>Planctomycetales</taxon>
        <taxon>Planctomycetaceae</taxon>
        <taxon>Rubinisphaera</taxon>
    </lineage>
</organism>
<dbReference type="KEGG" id="pbs:Plabr_4628"/>
<evidence type="ECO:0000313" key="3">
    <source>
        <dbReference type="Proteomes" id="UP000006860"/>
    </source>
</evidence>
<evidence type="ECO:0000256" key="1">
    <source>
        <dbReference type="SAM" id="Phobius"/>
    </source>
</evidence>
<dbReference type="OrthoDB" id="284210at2"/>
<sequence>MEPAELQNSRMKVGVLSLLFLSLSGLLAWQTPEKIAMVGALMRIGIVLGAFWLAIPTMLRYPKILKRLPWYVLTGGLAMVVFFKYIFVLIPAFIALAVLSMFAGKKRPEK</sequence>
<keyword evidence="3" id="KW-1185">Reference proteome</keyword>
<name>F0SP91_RUBBR</name>
<dbReference type="AlphaFoldDB" id="F0SP91"/>
<feature type="transmembrane region" description="Helical" evidence="1">
    <location>
        <begin position="71"/>
        <end position="104"/>
    </location>
</feature>
<protein>
    <submittedName>
        <fullName evidence="2">Uncharacterized protein</fullName>
    </submittedName>
</protein>
<proteinExistence type="predicted"/>
<feature type="transmembrane region" description="Helical" evidence="1">
    <location>
        <begin position="38"/>
        <end position="59"/>
    </location>
</feature>
<dbReference type="Proteomes" id="UP000006860">
    <property type="component" value="Chromosome"/>
</dbReference>
<dbReference type="STRING" id="756272.Plabr_4628"/>
<evidence type="ECO:0000313" key="2">
    <source>
        <dbReference type="EMBL" id="ADY62199.1"/>
    </source>
</evidence>
<dbReference type="EMBL" id="CP002546">
    <property type="protein sequence ID" value="ADY62199.1"/>
    <property type="molecule type" value="Genomic_DNA"/>
</dbReference>
<dbReference type="RefSeq" id="WP_013630903.1">
    <property type="nucleotide sequence ID" value="NC_015174.1"/>
</dbReference>
<keyword evidence="1" id="KW-0472">Membrane</keyword>
<keyword evidence="1" id="KW-1133">Transmembrane helix</keyword>
<keyword evidence="1" id="KW-0812">Transmembrane</keyword>
<accession>F0SP91</accession>
<gene>
    <name evidence="2" type="ordered locus">Plabr_4628</name>
</gene>
<reference evidence="3" key="1">
    <citation type="submission" date="2011-02" db="EMBL/GenBank/DDBJ databases">
        <title>The complete genome of Planctomyces brasiliensis DSM 5305.</title>
        <authorList>
            <person name="Lucas S."/>
            <person name="Copeland A."/>
            <person name="Lapidus A."/>
            <person name="Bruce D."/>
            <person name="Goodwin L."/>
            <person name="Pitluck S."/>
            <person name="Kyrpides N."/>
            <person name="Mavromatis K."/>
            <person name="Pagani I."/>
            <person name="Ivanova N."/>
            <person name="Ovchinnikova G."/>
            <person name="Lu M."/>
            <person name="Detter J.C."/>
            <person name="Han C."/>
            <person name="Land M."/>
            <person name="Hauser L."/>
            <person name="Markowitz V."/>
            <person name="Cheng J.-F."/>
            <person name="Hugenholtz P."/>
            <person name="Woyke T."/>
            <person name="Wu D."/>
            <person name="Tindall B."/>
            <person name="Pomrenke H.G."/>
            <person name="Brambilla E."/>
            <person name="Klenk H.-P."/>
            <person name="Eisen J.A."/>
        </authorList>
    </citation>
    <scope>NUCLEOTIDE SEQUENCE [LARGE SCALE GENOMIC DNA]</scope>
    <source>
        <strain evidence="3">ATCC 49424 / DSM 5305 / JCM 21570 / IAM 15109 / NBRC 103401 / IFAM 1448</strain>
    </source>
</reference>
<dbReference type="HOGENOM" id="CLU_2169188_0_0_0"/>